<dbReference type="InterPro" id="IPR036188">
    <property type="entry name" value="FAD/NAD-bd_sf"/>
</dbReference>
<dbReference type="GO" id="GO:0006103">
    <property type="term" value="P:2-oxoglutarate metabolic process"/>
    <property type="evidence" value="ECO:0007669"/>
    <property type="project" value="TreeGrafter"/>
</dbReference>
<dbReference type="PANTHER" id="PTHR22912">
    <property type="entry name" value="DISULFIDE OXIDOREDUCTASE"/>
    <property type="match status" value="1"/>
</dbReference>
<comment type="catalytic activity">
    <reaction evidence="11 12">
        <text>N(6)-[(R)-dihydrolipoyl]-L-lysyl-[protein] + NAD(+) = N(6)-[(R)-lipoyl]-L-lysyl-[protein] + NADH + H(+)</text>
        <dbReference type="Rhea" id="RHEA:15045"/>
        <dbReference type="Rhea" id="RHEA-COMP:10474"/>
        <dbReference type="Rhea" id="RHEA-COMP:10475"/>
        <dbReference type="ChEBI" id="CHEBI:15378"/>
        <dbReference type="ChEBI" id="CHEBI:57540"/>
        <dbReference type="ChEBI" id="CHEBI:57945"/>
        <dbReference type="ChEBI" id="CHEBI:83099"/>
        <dbReference type="ChEBI" id="CHEBI:83100"/>
        <dbReference type="EC" id="1.8.1.4"/>
    </reaction>
</comment>
<dbReference type="HOGENOM" id="CLU_016755_0_1_6"/>
<evidence type="ECO:0000256" key="2">
    <source>
        <dbReference type="ARBA" id="ARBA00007532"/>
    </source>
</evidence>
<dbReference type="InterPro" id="IPR023753">
    <property type="entry name" value="FAD/NAD-binding_dom"/>
</dbReference>
<dbReference type="PRINTS" id="PR00411">
    <property type="entry name" value="PNDRDTASEI"/>
</dbReference>
<dbReference type="Gene3D" id="3.30.390.30">
    <property type="match status" value="1"/>
</dbReference>
<evidence type="ECO:0000313" key="15">
    <source>
        <dbReference type="EMBL" id="AGA34305.1"/>
    </source>
</evidence>
<dbReference type="Pfam" id="PF00364">
    <property type="entry name" value="Biotin_lipoyl"/>
    <property type="match status" value="1"/>
</dbReference>
<dbReference type="AlphaFoldDB" id="L0DZB2"/>
<dbReference type="InterPro" id="IPR000089">
    <property type="entry name" value="Biotin_lipoyl"/>
</dbReference>
<proteinExistence type="inferred from homology"/>
<dbReference type="InterPro" id="IPR004099">
    <property type="entry name" value="Pyr_nucl-diS_OxRdtase_dimer"/>
</dbReference>
<keyword evidence="15" id="KW-0670">Pyruvate</keyword>
<dbReference type="PROSITE" id="PS50968">
    <property type="entry name" value="BIOTINYL_LIPOYL"/>
    <property type="match status" value="1"/>
</dbReference>
<dbReference type="STRING" id="1255043.TVNIR_2664"/>
<evidence type="ECO:0000256" key="6">
    <source>
        <dbReference type="ARBA" id="ARBA00022827"/>
    </source>
</evidence>
<gene>
    <name evidence="15" type="primary">lpdA [H]</name>
    <name evidence="15" type="ordered locus">TVNIR_2664</name>
</gene>
<comment type="similarity">
    <text evidence="2 12">Belongs to the class-I pyridine nucleotide-disulfide oxidoreductase family.</text>
</comment>
<evidence type="ECO:0000256" key="8">
    <source>
        <dbReference type="ARBA" id="ARBA00023027"/>
    </source>
</evidence>
<evidence type="ECO:0000259" key="14">
    <source>
        <dbReference type="PROSITE" id="PS50968"/>
    </source>
</evidence>
<organism evidence="15 16">
    <name type="scientific">Thioalkalivibrio nitratireducens (strain DSM 14787 / UNIQEM 213 / ALEN2)</name>
    <dbReference type="NCBI Taxonomy" id="1255043"/>
    <lineage>
        <taxon>Bacteria</taxon>
        <taxon>Pseudomonadati</taxon>
        <taxon>Pseudomonadota</taxon>
        <taxon>Gammaproteobacteria</taxon>
        <taxon>Chromatiales</taxon>
        <taxon>Ectothiorhodospiraceae</taxon>
        <taxon>Thioalkalivibrio</taxon>
    </lineage>
</organism>
<dbReference type="eggNOG" id="COG1249">
    <property type="taxonomic scope" value="Bacteria"/>
</dbReference>
<dbReference type="GO" id="GO:0050660">
    <property type="term" value="F:flavin adenine dinucleotide binding"/>
    <property type="evidence" value="ECO:0007669"/>
    <property type="project" value="InterPro"/>
</dbReference>
<protein>
    <recommendedName>
        <fullName evidence="3 12">Dihydrolipoyl dehydrogenase</fullName>
        <ecNumber evidence="3 12">1.8.1.4</ecNumber>
    </recommendedName>
</protein>
<keyword evidence="7 12" id="KW-0560">Oxidoreductase</keyword>
<evidence type="ECO:0000256" key="1">
    <source>
        <dbReference type="ARBA" id="ARBA00001938"/>
    </source>
</evidence>
<dbReference type="InterPro" id="IPR050151">
    <property type="entry name" value="Class-I_Pyr_Nuc-Dis_Oxidored"/>
</dbReference>
<dbReference type="SUPFAM" id="SSF55424">
    <property type="entry name" value="FAD/NAD-linked reductases, dimerisation (C-terminal) domain"/>
    <property type="match status" value="1"/>
</dbReference>
<dbReference type="NCBIfam" id="TIGR01350">
    <property type="entry name" value="lipoamide_DH"/>
    <property type="match status" value="1"/>
</dbReference>
<dbReference type="GO" id="GO:0004148">
    <property type="term" value="F:dihydrolipoyl dehydrogenase (NADH) activity"/>
    <property type="evidence" value="ECO:0007669"/>
    <property type="project" value="UniProtKB-EC"/>
</dbReference>
<dbReference type="InterPro" id="IPR003016">
    <property type="entry name" value="2-oxoA_DH_lipoyl-BS"/>
</dbReference>
<name>L0DZB2_THIND</name>
<dbReference type="Proteomes" id="UP000010809">
    <property type="component" value="Chromosome"/>
</dbReference>
<evidence type="ECO:0000256" key="9">
    <source>
        <dbReference type="ARBA" id="ARBA00023157"/>
    </source>
</evidence>
<dbReference type="Gene3D" id="3.50.50.60">
    <property type="entry name" value="FAD/NAD(P)-binding domain"/>
    <property type="match status" value="2"/>
</dbReference>
<evidence type="ECO:0000256" key="12">
    <source>
        <dbReference type="RuleBase" id="RU003692"/>
    </source>
</evidence>
<dbReference type="PANTHER" id="PTHR22912:SF160">
    <property type="entry name" value="DIHYDROLIPOYL DEHYDROGENASE"/>
    <property type="match status" value="1"/>
</dbReference>
<dbReference type="SUPFAM" id="SSF51230">
    <property type="entry name" value="Single hybrid motif"/>
    <property type="match status" value="1"/>
</dbReference>
<dbReference type="OrthoDB" id="9800167at2"/>
<dbReference type="Gene3D" id="2.40.50.100">
    <property type="match status" value="1"/>
</dbReference>
<dbReference type="InterPro" id="IPR012999">
    <property type="entry name" value="Pyr_OxRdtase_I_AS"/>
</dbReference>
<accession>L0DZB2</accession>
<dbReference type="PATRIC" id="fig|1255043.3.peg.2690"/>
<feature type="region of interest" description="Disordered" evidence="13">
    <location>
        <begin position="79"/>
        <end position="124"/>
    </location>
</feature>
<keyword evidence="10 12" id="KW-0676">Redox-active center</keyword>
<dbReference type="InterPro" id="IPR016156">
    <property type="entry name" value="FAD/NAD-linked_Rdtase_dimer_sf"/>
</dbReference>
<comment type="cofactor">
    <cofactor evidence="1">
        <name>(R)-lipoate</name>
        <dbReference type="ChEBI" id="CHEBI:83088"/>
    </cofactor>
</comment>
<comment type="cofactor">
    <cofactor evidence="12">
        <name>FAD</name>
        <dbReference type="ChEBI" id="CHEBI:57692"/>
    </cofactor>
    <text evidence="12">Binds 1 FAD per subunit.</text>
</comment>
<dbReference type="FunFam" id="2.40.50.100:FF:000009">
    <property type="entry name" value="Acetyltransferase component of pyruvate dehydrogenase complex"/>
    <property type="match status" value="1"/>
</dbReference>
<evidence type="ECO:0000256" key="4">
    <source>
        <dbReference type="ARBA" id="ARBA00022630"/>
    </source>
</evidence>
<dbReference type="PROSITE" id="PS00189">
    <property type="entry name" value="LIPOYL"/>
    <property type="match status" value="1"/>
</dbReference>
<feature type="domain" description="Lipoyl-binding" evidence="14">
    <location>
        <begin position="4"/>
        <end position="78"/>
    </location>
</feature>
<keyword evidence="5" id="KW-0450">Lipoyl</keyword>
<dbReference type="CDD" id="cd06849">
    <property type="entry name" value="lipoyl_domain"/>
    <property type="match status" value="1"/>
</dbReference>
<comment type="miscellaneous">
    <text evidence="12">The active site is a redox-active disulfide bond.</text>
</comment>
<keyword evidence="16" id="KW-1185">Reference proteome</keyword>
<feature type="compositionally biased region" description="Acidic residues" evidence="13">
    <location>
        <begin position="84"/>
        <end position="94"/>
    </location>
</feature>
<dbReference type="PROSITE" id="PS00076">
    <property type="entry name" value="PYRIDINE_REDOX_1"/>
    <property type="match status" value="1"/>
</dbReference>
<keyword evidence="9" id="KW-1015">Disulfide bond</keyword>
<dbReference type="Pfam" id="PF02852">
    <property type="entry name" value="Pyr_redox_dim"/>
    <property type="match status" value="1"/>
</dbReference>
<keyword evidence="8 12" id="KW-0520">NAD</keyword>
<reference evidence="15" key="1">
    <citation type="submission" date="2015-12" db="EMBL/GenBank/DDBJ databases">
        <authorList>
            <person name="Tikhonova T.V."/>
            <person name="Pavlov A.R."/>
            <person name="Beletsky A.V."/>
            <person name="Mardanov A.V."/>
            <person name="Sorokin D.Y."/>
            <person name="Ravin N.V."/>
            <person name="Popov V.O."/>
        </authorList>
    </citation>
    <scope>NUCLEOTIDE SEQUENCE</scope>
    <source>
        <strain evidence="15">DSM 14787</strain>
    </source>
</reference>
<evidence type="ECO:0000256" key="7">
    <source>
        <dbReference type="ARBA" id="ARBA00023002"/>
    </source>
</evidence>
<dbReference type="InterPro" id="IPR006258">
    <property type="entry name" value="Lipoamide_DH"/>
</dbReference>
<dbReference type="RefSeq" id="WP_015259416.1">
    <property type="nucleotide sequence ID" value="NC_019902.2"/>
</dbReference>
<keyword evidence="4 12" id="KW-0285">Flavoprotein</keyword>
<feature type="compositionally biased region" description="Low complexity" evidence="13">
    <location>
        <begin position="112"/>
        <end position="124"/>
    </location>
</feature>
<evidence type="ECO:0000313" key="16">
    <source>
        <dbReference type="Proteomes" id="UP000010809"/>
    </source>
</evidence>
<evidence type="ECO:0000256" key="11">
    <source>
        <dbReference type="ARBA" id="ARBA00049187"/>
    </source>
</evidence>
<dbReference type="EMBL" id="CP003989">
    <property type="protein sequence ID" value="AGA34305.1"/>
    <property type="molecule type" value="Genomic_DNA"/>
</dbReference>
<dbReference type="KEGG" id="tni:TVNIR_2664"/>
<evidence type="ECO:0000256" key="13">
    <source>
        <dbReference type="SAM" id="MobiDB-lite"/>
    </source>
</evidence>
<sequence>MSNTTTIKVPDIGEFDDVEIIEILVHPGDTIAPEDPMITLESDKASMDIPAPQAGTVKSMQVKVGDRVSEGDPILELEVSGETSADDGEAAPGEDDGRVGAAQAASSEKSRASGSKPASAAKADSGNTDLQCQVLVLGSGPGGYTAAFRAADLGLDAIMVERYPEIGGVCLNVGCIPSKALLHAAEVIDEAERFAQFGIAFGKPKIDLEGLRKYKSGTVGKLTQGLKGLAKQRKVRVVQGVGQFASAHELAVEGPDGRQVIGFEHAIIAAGSRAVRLSGFPWDDPRVMDSTGALELADIPKRLLVVGGGIIGLEMACVYDALGSKVTVVELADTLMLGADRDLVRPLEKRIRKRYENILLKSKVAEAKAVKAGIEVRFEGEAKDLPEKDVFDRVLVAVGRSPNGQQIGAEAAGVQVTDRGFIEVDSQQRTNVEHIFAIGDIVGQPMLAHKATHEGKVAAEVIAGHNKVHFDARAIPSVAYTHPEVAWMGVTEDDAKRDGIEYTKGVFPWAASGRALALGADDGMTKLLFDADGRVIGAGIVGPNAGDLIGEAMLALEMGADMEDIGLTVHPHPTLSETVAFAAEVAHGSITDIMPPRKR</sequence>
<evidence type="ECO:0000256" key="3">
    <source>
        <dbReference type="ARBA" id="ARBA00012608"/>
    </source>
</evidence>
<dbReference type="FunFam" id="3.30.390.30:FF:000001">
    <property type="entry name" value="Dihydrolipoyl dehydrogenase"/>
    <property type="match status" value="1"/>
</dbReference>
<keyword evidence="6 12" id="KW-0274">FAD</keyword>
<dbReference type="InterPro" id="IPR011053">
    <property type="entry name" value="Single_hybrid_motif"/>
</dbReference>
<evidence type="ECO:0000256" key="5">
    <source>
        <dbReference type="ARBA" id="ARBA00022823"/>
    </source>
</evidence>
<dbReference type="Pfam" id="PF07992">
    <property type="entry name" value="Pyr_redox_2"/>
    <property type="match status" value="1"/>
</dbReference>
<dbReference type="EC" id="1.8.1.4" evidence="3 12"/>
<evidence type="ECO:0000256" key="10">
    <source>
        <dbReference type="ARBA" id="ARBA00023284"/>
    </source>
</evidence>
<dbReference type="SUPFAM" id="SSF51905">
    <property type="entry name" value="FAD/NAD(P)-binding domain"/>
    <property type="match status" value="1"/>
</dbReference>
<dbReference type="PRINTS" id="PR00368">
    <property type="entry name" value="FADPNR"/>
</dbReference>